<keyword evidence="9" id="KW-1185">Reference proteome</keyword>
<keyword evidence="3" id="KW-0808">Transferase</keyword>
<dbReference type="SMART" id="SM00248">
    <property type="entry name" value="ANK"/>
    <property type="match status" value="3"/>
</dbReference>
<dbReference type="GO" id="GO:0046974">
    <property type="term" value="F:histone H3K9 methyltransferase activity"/>
    <property type="evidence" value="ECO:0007669"/>
    <property type="project" value="TreeGrafter"/>
</dbReference>
<dbReference type="InterPro" id="IPR046341">
    <property type="entry name" value="SET_dom_sf"/>
</dbReference>
<feature type="repeat" description="ANK" evidence="6">
    <location>
        <begin position="60"/>
        <end position="92"/>
    </location>
</feature>
<dbReference type="PROSITE" id="PS50867">
    <property type="entry name" value="PRE_SET"/>
    <property type="match status" value="1"/>
</dbReference>
<dbReference type="GeneID" id="129339080"/>
<dbReference type="SMART" id="SM00468">
    <property type="entry name" value="PreSET"/>
    <property type="match status" value="1"/>
</dbReference>
<keyword evidence="2" id="KW-0158">Chromosome</keyword>
<evidence type="ECO:0000259" key="8">
    <source>
        <dbReference type="PROSITE" id="PS50867"/>
    </source>
</evidence>
<dbReference type="PROSITE" id="PS50297">
    <property type="entry name" value="ANK_REP_REGION"/>
    <property type="match status" value="3"/>
</dbReference>
<dbReference type="GO" id="GO:0000122">
    <property type="term" value="P:negative regulation of transcription by RNA polymerase II"/>
    <property type="evidence" value="ECO:0007669"/>
    <property type="project" value="TreeGrafter"/>
</dbReference>
<dbReference type="Pfam" id="PF05033">
    <property type="entry name" value="Pre-SET"/>
    <property type="match status" value="1"/>
</dbReference>
<evidence type="ECO:0000256" key="2">
    <source>
        <dbReference type="ARBA" id="ARBA00022454"/>
    </source>
</evidence>
<evidence type="ECO:0000256" key="4">
    <source>
        <dbReference type="ARBA" id="ARBA00022691"/>
    </source>
</evidence>
<dbReference type="InterPro" id="IPR002110">
    <property type="entry name" value="Ankyrin_rpt"/>
</dbReference>
<comment type="subcellular location">
    <subcellularLocation>
        <location evidence="1">Chromosome</location>
    </subcellularLocation>
</comment>
<feature type="domain" description="SET" evidence="7">
    <location>
        <begin position="277"/>
        <end position="391"/>
    </location>
</feature>
<dbReference type="GO" id="GO:0005634">
    <property type="term" value="C:nucleus"/>
    <property type="evidence" value="ECO:0007669"/>
    <property type="project" value="InterPro"/>
</dbReference>
<reference evidence="10" key="1">
    <citation type="submission" date="2025-08" db="UniProtKB">
        <authorList>
            <consortium name="RefSeq"/>
        </authorList>
    </citation>
    <scope>IDENTIFICATION</scope>
    <source>
        <tissue evidence="10">Blood</tissue>
    </source>
</reference>
<evidence type="ECO:0000259" key="7">
    <source>
        <dbReference type="PROSITE" id="PS50280"/>
    </source>
</evidence>
<proteinExistence type="predicted"/>
<gene>
    <name evidence="10" type="primary">LOC129339080</name>
</gene>
<dbReference type="Pfam" id="PF00023">
    <property type="entry name" value="Ank"/>
    <property type="match status" value="1"/>
</dbReference>
<keyword evidence="3" id="KW-0489">Methyltransferase</keyword>
<evidence type="ECO:0000256" key="1">
    <source>
        <dbReference type="ARBA" id="ARBA00004286"/>
    </source>
</evidence>
<dbReference type="InterPro" id="IPR001214">
    <property type="entry name" value="SET_dom"/>
</dbReference>
<dbReference type="GO" id="GO:0008270">
    <property type="term" value="F:zinc ion binding"/>
    <property type="evidence" value="ECO:0007669"/>
    <property type="project" value="InterPro"/>
</dbReference>
<dbReference type="AlphaFoldDB" id="A0AA97K4J8"/>
<dbReference type="PROSITE" id="PS50088">
    <property type="entry name" value="ANK_REPEAT"/>
    <property type="match status" value="3"/>
</dbReference>
<dbReference type="SUPFAM" id="SSF48403">
    <property type="entry name" value="Ankyrin repeat"/>
    <property type="match status" value="1"/>
</dbReference>
<evidence type="ECO:0000313" key="10">
    <source>
        <dbReference type="RefSeq" id="XP_054849660.1"/>
    </source>
</evidence>
<dbReference type="GO" id="GO:0000785">
    <property type="term" value="C:chromatin"/>
    <property type="evidence" value="ECO:0007669"/>
    <property type="project" value="TreeGrafter"/>
</dbReference>
<keyword evidence="5" id="KW-0156">Chromatin regulator</keyword>
<dbReference type="SUPFAM" id="SSF82199">
    <property type="entry name" value="SET domain"/>
    <property type="match status" value="1"/>
</dbReference>
<dbReference type="Pfam" id="PF12796">
    <property type="entry name" value="Ank_2"/>
    <property type="match status" value="1"/>
</dbReference>
<dbReference type="Pfam" id="PF00856">
    <property type="entry name" value="SET"/>
    <property type="match status" value="1"/>
</dbReference>
<dbReference type="Proteomes" id="UP001190640">
    <property type="component" value="Chromosome 12"/>
</dbReference>
<keyword evidence="6" id="KW-0040">ANK repeat</keyword>
<dbReference type="SMART" id="SM00317">
    <property type="entry name" value="SET"/>
    <property type="match status" value="1"/>
</dbReference>
<dbReference type="InterPro" id="IPR007728">
    <property type="entry name" value="Pre-SET_dom"/>
</dbReference>
<dbReference type="RefSeq" id="XP_054849660.1">
    <property type="nucleotide sequence ID" value="XM_054993685.1"/>
</dbReference>
<keyword evidence="4" id="KW-0949">S-adenosyl-L-methionine</keyword>
<dbReference type="PANTHER" id="PTHR46307">
    <property type="entry name" value="G9A, ISOFORM B"/>
    <property type="match status" value="1"/>
</dbReference>
<dbReference type="GO" id="GO:0002039">
    <property type="term" value="F:p53 binding"/>
    <property type="evidence" value="ECO:0007669"/>
    <property type="project" value="InterPro"/>
</dbReference>
<evidence type="ECO:0000256" key="3">
    <source>
        <dbReference type="ARBA" id="ARBA00022603"/>
    </source>
</evidence>
<sequence>MARKGHYDTACRILSLGTEAINSQDSGGRSPLFWATEYRQESLVELLLAHGADPAVRDKEGNLCLHWAASVGCAPIARMLLEAGSDLNALNDQGDTPLHVAAQERRYKCIILLLAHGAEVCLKNKAGRTPLQCARVSSPSWSALQAISSLPQSPAERVLSRDISRGFEQVPIPCFNGVDDEPCPSNFLYVTQNIMSDSVAVSPAALGRIQHCKCSEGCSMACCPCILRSKRSWYTMDGRLVPDANNSTETGLIFECNTLCSCARFCPNRVVQRGVRVQLQLCRMPAKGWGVRTMEDVPRGAFVCQYFGEVISSTEAGQRQEDTYYFVVDMQTGQECCLDGRFYGNVGRFLNHSCQPNLVGVQVAVGQEVPGIAFFSTRPIRAGEELGFDYGDKFWEVKGEGCACLCGSPTCRYQVPRSAPSYPAAAGDVSGPSVGTRHHPLRGFALKSKRMNPLKVVTRSQHAQETSLDLT</sequence>
<dbReference type="InterPro" id="IPR043550">
    <property type="entry name" value="EHMT1/EHMT2"/>
</dbReference>
<name>A0AA97K4J8_EUBMA</name>
<evidence type="ECO:0000256" key="5">
    <source>
        <dbReference type="ARBA" id="ARBA00022853"/>
    </source>
</evidence>
<dbReference type="InterPro" id="IPR036770">
    <property type="entry name" value="Ankyrin_rpt-contain_sf"/>
</dbReference>
<dbReference type="PROSITE" id="PS50280">
    <property type="entry name" value="SET"/>
    <property type="match status" value="1"/>
</dbReference>
<dbReference type="GO" id="GO:0032259">
    <property type="term" value="P:methylation"/>
    <property type="evidence" value="ECO:0007669"/>
    <property type="project" value="UniProtKB-KW"/>
</dbReference>
<evidence type="ECO:0000313" key="9">
    <source>
        <dbReference type="Proteomes" id="UP001190640"/>
    </source>
</evidence>
<feature type="repeat" description="ANK" evidence="6">
    <location>
        <begin position="93"/>
        <end position="125"/>
    </location>
</feature>
<accession>A0AA97K4J8</accession>
<dbReference type="Gene3D" id="1.25.40.20">
    <property type="entry name" value="Ankyrin repeat-containing domain"/>
    <property type="match status" value="1"/>
</dbReference>
<dbReference type="PANTHER" id="PTHR46307:SF4">
    <property type="entry name" value="G9A, ISOFORM B"/>
    <property type="match status" value="1"/>
</dbReference>
<evidence type="ECO:0000256" key="6">
    <source>
        <dbReference type="PROSITE-ProRule" id="PRU00023"/>
    </source>
</evidence>
<feature type="domain" description="Pre-SET" evidence="8">
    <location>
        <begin position="210"/>
        <end position="274"/>
    </location>
</feature>
<organism evidence="9 10">
    <name type="scientific">Eublepharis macularius</name>
    <name type="common">Leopard gecko</name>
    <name type="synonym">Cyrtodactylus macularius</name>
    <dbReference type="NCBI Taxonomy" id="481883"/>
    <lineage>
        <taxon>Eukaryota</taxon>
        <taxon>Metazoa</taxon>
        <taxon>Chordata</taxon>
        <taxon>Craniata</taxon>
        <taxon>Vertebrata</taxon>
        <taxon>Euteleostomi</taxon>
        <taxon>Lepidosauria</taxon>
        <taxon>Squamata</taxon>
        <taxon>Bifurcata</taxon>
        <taxon>Gekkota</taxon>
        <taxon>Eublepharidae</taxon>
        <taxon>Eublepharinae</taxon>
        <taxon>Eublepharis</taxon>
    </lineage>
</organism>
<protein>
    <submittedName>
        <fullName evidence="10">Histone-lysine N-methyltransferase EHMT1-like</fullName>
    </submittedName>
</protein>
<dbReference type="Gene3D" id="2.170.270.10">
    <property type="entry name" value="SET domain"/>
    <property type="match status" value="1"/>
</dbReference>
<feature type="repeat" description="ANK" evidence="6">
    <location>
        <begin position="27"/>
        <end position="59"/>
    </location>
</feature>
<dbReference type="KEGG" id="emc:129339080"/>